<feature type="region of interest" description="Disordered" evidence="1">
    <location>
        <begin position="308"/>
        <end position="396"/>
    </location>
</feature>
<dbReference type="AlphaFoldDB" id="A0AA47MIJ1"/>
<feature type="domain" description="CDCP1 second and fifth CUB" evidence="4">
    <location>
        <begin position="2"/>
        <end position="75"/>
    </location>
</feature>
<dbReference type="Pfam" id="PF23665">
    <property type="entry name" value="CDCP1_CUB_6"/>
    <property type="match status" value="1"/>
</dbReference>
<dbReference type="InterPro" id="IPR038811">
    <property type="entry name" value="CDCP1"/>
</dbReference>
<feature type="domain" description="CDCP1 third and sixth CUB" evidence="3">
    <location>
        <begin position="95"/>
        <end position="208"/>
    </location>
</feature>
<evidence type="ECO:0000313" key="5">
    <source>
        <dbReference type="EMBL" id="KAK0140711.1"/>
    </source>
</evidence>
<evidence type="ECO:0000259" key="3">
    <source>
        <dbReference type="Pfam" id="PF23665"/>
    </source>
</evidence>
<sequence length="396" mass="42966">MTWSLVPLLNGSVVVLGPGDGLKQSLPGQLCNGSVVFAVVEDDSHTSLGQYCSQGPVQSIQSRAAMSVTASGPAGLRPSTPQSQLRAHFKGESSEMYIFTVSPKGSAPTLLASPSWPAGMQSYSTVSWIVTVPAKQDARLAFANLSQPKCSQRHANIRVQLLGSDEEMYSRREDEVADSHIHAPNSFYLNMSNCMPETGQFSMLTEITLRKSKNLLLTIIGSVLGVLLVISAVVLAVICIRKKKKGLSRPQVSIYNPAGTVFRPGESHLPQDVDEYHVYASIEDTMVYTHLLKKGMLMEDDDSVDTYRPLTGPTDLHRLPSDVNPEVGTYRPFPGNPHEGPPVPQGNRPQSRDQSMVHNDLYNPDGQSDVGTTEEDAAEPAALGARLEPEGSEKRD</sequence>
<dbReference type="InterPro" id="IPR056269">
    <property type="entry name" value="CUB_CDCP1_2nd_5th"/>
</dbReference>
<keyword evidence="2" id="KW-0472">Membrane</keyword>
<evidence type="ECO:0000256" key="2">
    <source>
        <dbReference type="SAM" id="Phobius"/>
    </source>
</evidence>
<feature type="compositionally biased region" description="Basic and acidic residues" evidence="1">
    <location>
        <begin position="387"/>
        <end position="396"/>
    </location>
</feature>
<keyword evidence="2" id="KW-0812">Transmembrane</keyword>
<evidence type="ECO:0000259" key="4">
    <source>
        <dbReference type="Pfam" id="PF23668"/>
    </source>
</evidence>
<feature type="transmembrane region" description="Helical" evidence="2">
    <location>
        <begin position="215"/>
        <end position="240"/>
    </location>
</feature>
<dbReference type="Proteomes" id="UP001174136">
    <property type="component" value="Unassembled WGS sequence"/>
</dbReference>
<dbReference type="Pfam" id="PF23668">
    <property type="entry name" value="CUB_CDCP1_2"/>
    <property type="match status" value="1"/>
</dbReference>
<feature type="compositionally biased region" description="Polar residues" evidence="1">
    <location>
        <begin position="347"/>
        <end position="357"/>
    </location>
</feature>
<dbReference type="PANTHER" id="PTHR14477">
    <property type="entry name" value="CUB DOMAIN-CONTAINING PROTEIN 1"/>
    <property type="match status" value="1"/>
</dbReference>
<proteinExistence type="predicted"/>
<reference evidence="5" key="1">
    <citation type="journal article" date="2023" name="Front. Mar. Sci.">
        <title>A new Merluccius polli reference genome to investigate the effects of global change in West African waters.</title>
        <authorList>
            <person name="Mateo J.L."/>
            <person name="Blanco-Fernandez C."/>
            <person name="Garcia-Vazquez E."/>
            <person name="Machado-Schiaffino G."/>
        </authorList>
    </citation>
    <scope>NUCLEOTIDE SEQUENCE</scope>
    <source>
        <strain evidence="5">C29</strain>
        <tissue evidence="5">Fin</tissue>
    </source>
</reference>
<evidence type="ECO:0000313" key="6">
    <source>
        <dbReference type="Proteomes" id="UP001174136"/>
    </source>
</evidence>
<dbReference type="InterPro" id="IPR056266">
    <property type="entry name" value="CDCP1_CUB_3rd_6th"/>
</dbReference>
<organism evidence="5 6">
    <name type="scientific">Merluccius polli</name>
    <name type="common">Benguela hake</name>
    <name type="synonym">Merluccius cadenati</name>
    <dbReference type="NCBI Taxonomy" id="89951"/>
    <lineage>
        <taxon>Eukaryota</taxon>
        <taxon>Metazoa</taxon>
        <taxon>Chordata</taxon>
        <taxon>Craniata</taxon>
        <taxon>Vertebrata</taxon>
        <taxon>Euteleostomi</taxon>
        <taxon>Actinopterygii</taxon>
        <taxon>Neopterygii</taxon>
        <taxon>Teleostei</taxon>
        <taxon>Neoteleostei</taxon>
        <taxon>Acanthomorphata</taxon>
        <taxon>Zeiogadaria</taxon>
        <taxon>Gadariae</taxon>
        <taxon>Gadiformes</taxon>
        <taxon>Gadoidei</taxon>
        <taxon>Merlucciidae</taxon>
        <taxon>Merluccius</taxon>
    </lineage>
</organism>
<gene>
    <name evidence="5" type="primary">CDCP1_1</name>
    <name evidence="5" type="ORF">N1851_022309</name>
</gene>
<name>A0AA47MIJ1_MERPO</name>
<dbReference type="EMBL" id="JAOPHQ010004030">
    <property type="protein sequence ID" value="KAK0140711.1"/>
    <property type="molecule type" value="Genomic_DNA"/>
</dbReference>
<keyword evidence="2" id="KW-1133">Transmembrane helix</keyword>
<dbReference type="PANTHER" id="PTHR14477:SF1">
    <property type="entry name" value="CUB DOMAIN-CONTAINING PROTEIN 1"/>
    <property type="match status" value="1"/>
</dbReference>
<evidence type="ECO:0000256" key="1">
    <source>
        <dbReference type="SAM" id="MobiDB-lite"/>
    </source>
</evidence>
<keyword evidence="6" id="KW-1185">Reference proteome</keyword>
<protein>
    <submittedName>
        <fullName evidence="5">CUB domain-containing protein 1</fullName>
    </submittedName>
</protein>
<accession>A0AA47MIJ1</accession>
<comment type="caution">
    <text evidence="5">The sequence shown here is derived from an EMBL/GenBank/DDBJ whole genome shotgun (WGS) entry which is preliminary data.</text>
</comment>